<accession>A0ABP4G729</accession>
<evidence type="ECO:0000313" key="2">
    <source>
        <dbReference type="Proteomes" id="UP001500037"/>
    </source>
</evidence>
<reference evidence="2" key="1">
    <citation type="journal article" date="2019" name="Int. J. Syst. Evol. Microbiol.">
        <title>The Global Catalogue of Microorganisms (GCM) 10K type strain sequencing project: providing services to taxonomists for standard genome sequencing and annotation.</title>
        <authorList>
            <consortium name="The Broad Institute Genomics Platform"/>
            <consortium name="The Broad Institute Genome Sequencing Center for Infectious Disease"/>
            <person name="Wu L."/>
            <person name="Ma J."/>
        </authorList>
    </citation>
    <scope>NUCLEOTIDE SEQUENCE [LARGE SCALE GENOMIC DNA]</scope>
    <source>
        <strain evidence="2">JCM 13004</strain>
    </source>
</reference>
<dbReference type="EMBL" id="BAAALF010000002">
    <property type="protein sequence ID" value="GAA1215949.1"/>
    <property type="molecule type" value="Genomic_DNA"/>
</dbReference>
<protein>
    <recommendedName>
        <fullName evidence="3">DUF695 domain-containing protein</fullName>
    </recommendedName>
</protein>
<keyword evidence="2" id="KW-1185">Reference proteome</keyword>
<name>A0ABP4G729_9ACTN</name>
<dbReference type="Proteomes" id="UP001500037">
    <property type="component" value="Unassembled WGS sequence"/>
</dbReference>
<gene>
    <name evidence="1" type="ORF">GCM10009665_02190</name>
</gene>
<sequence>MIGRMFWKKSPAPVATADAIVAFWVWWQSARAEVAAALSAGDDGRYGQALSSAVQRMHPGLEWEVGRAGDGYRLVVTAAGAPESRSTAARWLLAAPREDSAWSYFAARQPDPVVGSGATLDIAGQRVGLSEVTVSLREWEDGPRVEATVHHRVFAALAAEERTAVAHLLLVLALGEEDTERWIGGLTASPEPAVEGLTLAELPAAVAELDERHPHAHALVNGVRPDGRPVMGIVQTRLSPVDRPLFDQHIAIAVPYRATTPAGLNPGPAGERLRAFEDTLLELVGDEAEVPAVISADGVRTFHCYADATGGVAERIRGWRHGWPDGRVRIDVRLDPQWQAVSAYRP</sequence>
<evidence type="ECO:0008006" key="3">
    <source>
        <dbReference type="Google" id="ProtNLM"/>
    </source>
</evidence>
<comment type="caution">
    <text evidence="1">The sequence shown here is derived from an EMBL/GenBank/DDBJ whole genome shotgun (WGS) entry which is preliminary data.</text>
</comment>
<proteinExistence type="predicted"/>
<evidence type="ECO:0000313" key="1">
    <source>
        <dbReference type="EMBL" id="GAA1215949.1"/>
    </source>
</evidence>
<organism evidence="1 2">
    <name type="scientific">Kitasatospora nipponensis</name>
    <dbReference type="NCBI Taxonomy" id="258049"/>
    <lineage>
        <taxon>Bacteria</taxon>
        <taxon>Bacillati</taxon>
        <taxon>Actinomycetota</taxon>
        <taxon>Actinomycetes</taxon>
        <taxon>Kitasatosporales</taxon>
        <taxon>Streptomycetaceae</taxon>
        <taxon>Kitasatospora</taxon>
    </lineage>
</organism>